<comment type="caution">
    <text evidence="4">The sequence shown here is derived from an EMBL/GenBank/DDBJ whole genome shotgun (WGS) entry which is preliminary data.</text>
</comment>
<evidence type="ECO:0000256" key="3">
    <source>
        <dbReference type="ARBA" id="ARBA00022679"/>
    </source>
</evidence>
<sequence length="893" mass="98513">MSEVKYSGTGAGGGHICIIPFPACGHILPLMDLTHQLLLRGLTVTIMVTPKNLSYLNPLLALHSPNVKPLVFPFPSHPSLPHGVEQMQDLPISFLPHIVNALGKLYHPLVQWFRAQQSPPVAILSDIVLSSWTVNLASHLNIPNICFVPFNVAAVYFWISTPSFLIPFYREAFTMSMQSQGLVFNSFKELEGTKLGLIKEKFAKHCRVWGVGPLPPVKVGDEGLNERGGATSIPPDQVISWLDSCKVDKSVVYIGFGTQITLTKHQMKAVASALEESGVRFIWAVKEPMKRAEDGDDDQSLIPHGFEDRVKGQGLVIKGWVPQLTILKHRAVGSYFTHCGWNSALEAIVAGVLLLAWPMQADHFQITRLLADEVGAAIRICKGLRSVPDATILARIFVESTTVGQPQRVRVMELQKMALNAIKEGGSSYQALDKVADELTSFGCNRTEMMKTIRSSLNGDHVLMIPFPASGHIFPLMDLAHQILLRGLTVTIMVTPKNLHYLNSLLSLHSSSNLQTLVLPFPSHSSIPHGVENMQDVDISFVPDFAAALSKLHDPLVNWFENHVLPPTAIVSDMLLCSWTPLLASRIGVQNVCFVVTNAHAVSSWWVNDLDSMPDCYRKQHLGCIQSWGLVFNSFNEIDNQKFKLIKEELTEHDRLWAVGPLLPIKGRLSSIGEEQYQVISWLDSCKKVGKSVVYVAFGTQITLTKQQMEAIASALEESMVRFIWVVKEPMKGLGIVDDDDRNVVPPGFEDRVAERGVVIKGWAPQLAILGHPAVGSYLTHCGWNSALEGILAGVLLLAWPMQADHFHNTALLVDELGVAVRVCEGLETVPDASKLARTLSGSLTMNLPERIRTDKLRKTALDSIREGGSSYKALDGFVEQLSSLSVMNREEN</sequence>
<protein>
    <submittedName>
        <fullName evidence="4">UDP-glycosyltransferase 89C1-like</fullName>
    </submittedName>
</protein>
<name>A0A5B6U9W9_9ROSI</name>
<dbReference type="GO" id="GO:0035251">
    <property type="term" value="F:UDP-glucosyltransferase activity"/>
    <property type="evidence" value="ECO:0007669"/>
    <property type="project" value="TreeGrafter"/>
</dbReference>
<evidence type="ECO:0000313" key="5">
    <source>
        <dbReference type="Proteomes" id="UP000325315"/>
    </source>
</evidence>
<evidence type="ECO:0000313" key="4">
    <source>
        <dbReference type="EMBL" id="KAA3454669.1"/>
    </source>
</evidence>
<gene>
    <name evidence="4" type="ORF">EPI10_017767</name>
</gene>
<keyword evidence="3 4" id="KW-0808">Transferase</keyword>
<dbReference type="OrthoDB" id="5835829at2759"/>
<keyword evidence="2" id="KW-0328">Glycosyltransferase</keyword>
<dbReference type="GO" id="GO:0051555">
    <property type="term" value="P:flavonol biosynthetic process"/>
    <property type="evidence" value="ECO:0007669"/>
    <property type="project" value="TreeGrafter"/>
</dbReference>
<dbReference type="Proteomes" id="UP000325315">
    <property type="component" value="Unassembled WGS sequence"/>
</dbReference>
<dbReference type="PANTHER" id="PTHR48047">
    <property type="entry name" value="GLYCOSYLTRANSFERASE"/>
    <property type="match status" value="1"/>
</dbReference>
<comment type="similarity">
    <text evidence="1">Belongs to the UDP-glycosyltransferase family.</text>
</comment>
<dbReference type="PANTHER" id="PTHR48047:SF5">
    <property type="entry name" value="FLAVONOL 7-O-RHAMNOSYLTRANSFERASE"/>
    <property type="match status" value="1"/>
</dbReference>
<dbReference type="AlphaFoldDB" id="A0A5B6U9W9"/>
<dbReference type="Gene3D" id="3.40.50.2000">
    <property type="entry name" value="Glycogen Phosphorylase B"/>
    <property type="match status" value="4"/>
</dbReference>
<evidence type="ECO:0000256" key="2">
    <source>
        <dbReference type="ARBA" id="ARBA00022676"/>
    </source>
</evidence>
<dbReference type="InterPro" id="IPR002213">
    <property type="entry name" value="UDP_glucos_trans"/>
</dbReference>
<dbReference type="Pfam" id="PF00201">
    <property type="entry name" value="UDPGT"/>
    <property type="match status" value="2"/>
</dbReference>
<dbReference type="EMBL" id="SMMG02000012">
    <property type="protein sequence ID" value="KAA3454669.1"/>
    <property type="molecule type" value="Genomic_DNA"/>
</dbReference>
<dbReference type="SUPFAM" id="SSF53756">
    <property type="entry name" value="UDP-Glycosyltransferase/glycogen phosphorylase"/>
    <property type="match status" value="2"/>
</dbReference>
<reference evidence="5" key="1">
    <citation type="journal article" date="2019" name="Plant Biotechnol. J.">
        <title>Genome sequencing of the Australian wild diploid species Gossypium australe highlights disease resistance and delayed gland morphogenesis.</title>
        <authorList>
            <person name="Cai Y."/>
            <person name="Cai X."/>
            <person name="Wang Q."/>
            <person name="Wang P."/>
            <person name="Zhang Y."/>
            <person name="Cai C."/>
            <person name="Xu Y."/>
            <person name="Wang K."/>
            <person name="Zhou Z."/>
            <person name="Wang C."/>
            <person name="Geng S."/>
            <person name="Li B."/>
            <person name="Dong Q."/>
            <person name="Hou Y."/>
            <person name="Wang H."/>
            <person name="Ai P."/>
            <person name="Liu Z."/>
            <person name="Yi F."/>
            <person name="Sun M."/>
            <person name="An G."/>
            <person name="Cheng J."/>
            <person name="Zhang Y."/>
            <person name="Shi Q."/>
            <person name="Xie Y."/>
            <person name="Shi X."/>
            <person name="Chang Y."/>
            <person name="Huang F."/>
            <person name="Chen Y."/>
            <person name="Hong S."/>
            <person name="Mi L."/>
            <person name="Sun Q."/>
            <person name="Zhang L."/>
            <person name="Zhou B."/>
            <person name="Peng R."/>
            <person name="Zhang X."/>
            <person name="Liu F."/>
        </authorList>
    </citation>
    <scope>NUCLEOTIDE SEQUENCE [LARGE SCALE GENOMIC DNA]</scope>
    <source>
        <strain evidence="5">cv. PA1801</strain>
    </source>
</reference>
<keyword evidence="5" id="KW-1185">Reference proteome</keyword>
<proteinExistence type="inferred from homology"/>
<organism evidence="4 5">
    <name type="scientific">Gossypium australe</name>
    <dbReference type="NCBI Taxonomy" id="47621"/>
    <lineage>
        <taxon>Eukaryota</taxon>
        <taxon>Viridiplantae</taxon>
        <taxon>Streptophyta</taxon>
        <taxon>Embryophyta</taxon>
        <taxon>Tracheophyta</taxon>
        <taxon>Spermatophyta</taxon>
        <taxon>Magnoliopsida</taxon>
        <taxon>eudicotyledons</taxon>
        <taxon>Gunneridae</taxon>
        <taxon>Pentapetalae</taxon>
        <taxon>rosids</taxon>
        <taxon>malvids</taxon>
        <taxon>Malvales</taxon>
        <taxon>Malvaceae</taxon>
        <taxon>Malvoideae</taxon>
        <taxon>Gossypium</taxon>
    </lineage>
</organism>
<dbReference type="CDD" id="cd03784">
    <property type="entry name" value="GT1_Gtf-like"/>
    <property type="match status" value="2"/>
</dbReference>
<accession>A0A5B6U9W9</accession>
<evidence type="ECO:0000256" key="1">
    <source>
        <dbReference type="ARBA" id="ARBA00009995"/>
    </source>
</evidence>
<dbReference type="FunFam" id="3.40.50.2000:FF:000064">
    <property type="entry name" value="Glycosyltransferase"/>
    <property type="match status" value="2"/>
</dbReference>